<keyword evidence="5 6" id="KW-0539">Nucleus</keyword>
<evidence type="ECO:0000256" key="4">
    <source>
        <dbReference type="ARBA" id="ARBA00022786"/>
    </source>
</evidence>
<dbReference type="SUPFAM" id="SSF54236">
    <property type="entry name" value="Ubiquitin-like"/>
    <property type="match status" value="1"/>
</dbReference>
<dbReference type="OrthoDB" id="442921at2759"/>
<evidence type="ECO:0000313" key="11">
    <source>
        <dbReference type="EMBL" id="CAF3565027.1"/>
    </source>
</evidence>
<evidence type="ECO:0000313" key="9">
    <source>
        <dbReference type="EMBL" id="CAF0781631.1"/>
    </source>
</evidence>
<comment type="caution">
    <text evidence="9">The sequence shown here is derived from an EMBL/GenBank/DDBJ whole genome shotgun (WGS) entry which is preliminary data.</text>
</comment>
<evidence type="ECO:0000313" key="10">
    <source>
        <dbReference type="EMBL" id="CAF3513413.1"/>
    </source>
</evidence>
<evidence type="ECO:0000256" key="5">
    <source>
        <dbReference type="ARBA" id="ARBA00023242"/>
    </source>
</evidence>
<dbReference type="SMART" id="SM00213">
    <property type="entry name" value="UBQ"/>
    <property type="match status" value="1"/>
</dbReference>
<protein>
    <recommendedName>
        <fullName evidence="6">Small ubiquitin-related modifier</fullName>
        <shortName evidence="6">SUMO</shortName>
    </recommendedName>
</protein>
<dbReference type="CDD" id="cd16114">
    <property type="entry name" value="Ubl_SUMO1"/>
    <property type="match status" value="1"/>
</dbReference>
<gene>
    <name evidence="9" type="ORF">GPM918_LOCUS2503</name>
    <name evidence="8" type="ORF">OVA965_LOCUS1179</name>
    <name evidence="11" type="ORF">SRO942_LOCUS2503</name>
    <name evidence="10" type="ORF">TMI583_LOCUS1180</name>
</gene>
<dbReference type="Proteomes" id="UP000681722">
    <property type="component" value="Unassembled WGS sequence"/>
</dbReference>
<proteinExistence type="inferred from homology"/>
<dbReference type="Gene3D" id="3.10.20.90">
    <property type="entry name" value="Phosphatidylinositol 3-kinase Catalytic Subunit, Chain A, domain 1"/>
    <property type="match status" value="1"/>
</dbReference>
<keyword evidence="3" id="KW-1017">Isopeptide bond</keyword>
<keyword evidence="4 6" id="KW-0833">Ubl conjugation pathway</keyword>
<name>A0A813RIV6_9BILA</name>
<dbReference type="InterPro" id="IPR022617">
    <property type="entry name" value="Rad60/SUMO-like_dom"/>
</dbReference>
<evidence type="ECO:0000313" key="8">
    <source>
        <dbReference type="EMBL" id="CAF0736629.1"/>
    </source>
</evidence>
<dbReference type="GO" id="GO:0005634">
    <property type="term" value="C:nucleus"/>
    <property type="evidence" value="ECO:0007669"/>
    <property type="project" value="UniProtKB-SubCell"/>
</dbReference>
<dbReference type="EMBL" id="CAJNOQ010000279">
    <property type="protein sequence ID" value="CAF0781631.1"/>
    <property type="molecule type" value="Genomic_DNA"/>
</dbReference>
<dbReference type="EMBL" id="CAJNOK010000202">
    <property type="protein sequence ID" value="CAF0736629.1"/>
    <property type="molecule type" value="Genomic_DNA"/>
</dbReference>
<dbReference type="Pfam" id="PF11976">
    <property type="entry name" value="Rad60-SLD"/>
    <property type="match status" value="1"/>
</dbReference>
<dbReference type="FunFam" id="3.10.20.90:FF:000301">
    <property type="entry name" value="Small ubiquitin-related modifier 1"/>
    <property type="match status" value="1"/>
</dbReference>
<dbReference type="InterPro" id="IPR029071">
    <property type="entry name" value="Ubiquitin-like_domsf"/>
</dbReference>
<evidence type="ECO:0000256" key="6">
    <source>
        <dbReference type="RuleBase" id="RU361190"/>
    </source>
</evidence>
<keyword evidence="12" id="KW-1185">Reference proteome</keyword>
<dbReference type="AlphaFoldDB" id="A0A813RIV6"/>
<dbReference type="Proteomes" id="UP000663829">
    <property type="component" value="Unassembled WGS sequence"/>
</dbReference>
<evidence type="ECO:0000256" key="1">
    <source>
        <dbReference type="ARBA" id="ARBA00004123"/>
    </source>
</evidence>
<reference evidence="9" key="1">
    <citation type="submission" date="2021-02" db="EMBL/GenBank/DDBJ databases">
        <authorList>
            <person name="Nowell W R."/>
        </authorList>
    </citation>
    <scope>NUCLEOTIDE SEQUENCE</scope>
</reference>
<dbReference type="EMBL" id="CAJOBC010000279">
    <property type="protein sequence ID" value="CAF3565027.1"/>
    <property type="molecule type" value="Genomic_DNA"/>
</dbReference>
<dbReference type="Proteomes" id="UP000677228">
    <property type="component" value="Unassembled WGS sequence"/>
</dbReference>
<evidence type="ECO:0000259" key="7">
    <source>
        <dbReference type="PROSITE" id="PS50053"/>
    </source>
</evidence>
<comment type="similarity">
    <text evidence="2 6">Belongs to the ubiquitin family. SUMO subfamily.</text>
</comment>
<feature type="domain" description="Ubiquitin-like" evidence="7">
    <location>
        <begin position="9"/>
        <end position="83"/>
    </location>
</feature>
<organism evidence="9 12">
    <name type="scientific">Didymodactylos carnosus</name>
    <dbReference type="NCBI Taxonomy" id="1234261"/>
    <lineage>
        <taxon>Eukaryota</taxon>
        <taxon>Metazoa</taxon>
        <taxon>Spiralia</taxon>
        <taxon>Gnathifera</taxon>
        <taxon>Rotifera</taxon>
        <taxon>Eurotatoria</taxon>
        <taxon>Bdelloidea</taxon>
        <taxon>Philodinida</taxon>
        <taxon>Philodinidae</taxon>
        <taxon>Didymodactylos</taxon>
    </lineage>
</organism>
<dbReference type="InterPro" id="IPR046332">
    <property type="entry name" value="SUMO1_Ubl"/>
</dbReference>
<dbReference type="EMBL" id="CAJOBA010000202">
    <property type="protein sequence ID" value="CAF3513413.1"/>
    <property type="molecule type" value="Genomic_DNA"/>
</dbReference>
<dbReference type="Proteomes" id="UP000682733">
    <property type="component" value="Unassembled WGS sequence"/>
</dbReference>
<accession>A0A813RIV6</accession>
<evidence type="ECO:0000256" key="2">
    <source>
        <dbReference type="ARBA" id="ARBA00009185"/>
    </source>
</evidence>
<comment type="subcellular location">
    <subcellularLocation>
        <location evidence="1 6">Nucleus</location>
    </subcellularLocation>
</comment>
<evidence type="ECO:0000256" key="3">
    <source>
        <dbReference type="ARBA" id="ARBA00022499"/>
    </source>
</evidence>
<dbReference type="PANTHER" id="PTHR10562">
    <property type="entry name" value="SMALL UBIQUITIN-RELATED MODIFIER"/>
    <property type="match status" value="1"/>
</dbReference>
<evidence type="ECO:0000313" key="12">
    <source>
        <dbReference type="Proteomes" id="UP000663829"/>
    </source>
</evidence>
<sequence length="103" mass="11565">MAGEASKDEYIKLKVVGQDNSEVHFKVKMTTSMGKLKKSYAERQGVGVATLRFLFDGKRINDDETPKLLEMEDNDVIEVYQEQAIAQGQFVGGSTKSSRFIEK</sequence>
<dbReference type="PROSITE" id="PS50053">
    <property type="entry name" value="UBIQUITIN_2"/>
    <property type="match status" value="1"/>
</dbReference>
<dbReference type="InterPro" id="IPR000626">
    <property type="entry name" value="Ubiquitin-like_dom"/>
</dbReference>